<keyword evidence="2" id="KW-1185">Reference proteome</keyword>
<dbReference type="Proteomes" id="UP001166286">
    <property type="component" value="Unassembled WGS sequence"/>
</dbReference>
<gene>
    <name evidence="1" type="ORF">JMJ35_006420</name>
</gene>
<comment type="caution">
    <text evidence="1">The sequence shown here is derived from an EMBL/GenBank/DDBJ whole genome shotgun (WGS) entry which is preliminary data.</text>
</comment>
<protein>
    <submittedName>
        <fullName evidence="1">Uncharacterized protein</fullName>
    </submittedName>
</protein>
<name>A0AA39V099_9LECA</name>
<evidence type="ECO:0000313" key="2">
    <source>
        <dbReference type="Proteomes" id="UP001166286"/>
    </source>
</evidence>
<organism evidence="1 2">
    <name type="scientific">Cladonia borealis</name>
    <dbReference type="NCBI Taxonomy" id="184061"/>
    <lineage>
        <taxon>Eukaryota</taxon>
        <taxon>Fungi</taxon>
        <taxon>Dikarya</taxon>
        <taxon>Ascomycota</taxon>
        <taxon>Pezizomycotina</taxon>
        <taxon>Lecanoromycetes</taxon>
        <taxon>OSLEUM clade</taxon>
        <taxon>Lecanoromycetidae</taxon>
        <taxon>Lecanorales</taxon>
        <taxon>Lecanorineae</taxon>
        <taxon>Cladoniaceae</taxon>
        <taxon>Cladonia</taxon>
    </lineage>
</organism>
<dbReference type="EMBL" id="JAFEKC020000014">
    <property type="protein sequence ID" value="KAK0510868.1"/>
    <property type="molecule type" value="Genomic_DNA"/>
</dbReference>
<dbReference type="AlphaFoldDB" id="A0AA39V099"/>
<sequence length="201" mass="22924">MALENISVRREGTSDLQLLCTNNSTMRYYVRNSIFKPRIPPVTLFAGDNKAQGSVIGVCHFPAFAHSIAVGRGDPVSNPNDVQWETVSKASRDHSVYEFSTVDSGGERQSYRWKRTHDPTLKDSNSTKWNMRSWKLEESSTRQVVAVYAANKIKYEKDAGTIKLVAGKGEIWEQWVLLTYLGISEKARRRAMARRDISWFF</sequence>
<accession>A0AA39V099</accession>
<reference evidence="1" key="1">
    <citation type="submission" date="2023-03" db="EMBL/GenBank/DDBJ databases">
        <title>Complete genome of Cladonia borealis.</title>
        <authorList>
            <person name="Park H."/>
        </authorList>
    </citation>
    <scope>NUCLEOTIDE SEQUENCE</scope>
    <source>
        <strain evidence="1">ANT050790</strain>
    </source>
</reference>
<proteinExistence type="predicted"/>
<evidence type="ECO:0000313" key="1">
    <source>
        <dbReference type="EMBL" id="KAK0510868.1"/>
    </source>
</evidence>